<dbReference type="PANTHER" id="PTHR42718">
    <property type="entry name" value="MAJOR FACILITATOR SUPERFAMILY MULTIDRUG TRANSPORTER MFSC"/>
    <property type="match status" value="1"/>
</dbReference>
<dbReference type="InterPro" id="IPR011701">
    <property type="entry name" value="MFS"/>
</dbReference>
<keyword evidence="9" id="KW-1185">Reference proteome</keyword>
<reference evidence="9" key="1">
    <citation type="journal article" date="2019" name="Int. J. Syst. Evol. Microbiol.">
        <title>The Global Catalogue of Microorganisms (GCM) 10K type strain sequencing project: providing services to taxonomists for standard genome sequencing and annotation.</title>
        <authorList>
            <consortium name="The Broad Institute Genomics Platform"/>
            <consortium name="The Broad Institute Genome Sequencing Center for Infectious Disease"/>
            <person name="Wu L."/>
            <person name="Ma J."/>
        </authorList>
    </citation>
    <scope>NUCLEOTIDE SEQUENCE [LARGE SCALE GENOMIC DNA]</scope>
    <source>
        <strain evidence="9">JCM 9371</strain>
    </source>
</reference>
<dbReference type="EMBL" id="JBHTGP010000003">
    <property type="protein sequence ID" value="MFD0684577.1"/>
    <property type="molecule type" value="Genomic_DNA"/>
</dbReference>
<keyword evidence="2" id="KW-0813">Transport</keyword>
<evidence type="ECO:0000259" key="7">
    <source>
        <dbReference type="PROSITE" id="PS50850"/>
    </source>
</evidence>
<sequence length="103" mass="10365">MAIALAVLATVSGRLVAARGPRFPLLLACVLLAIGALMFLRLDPHTALGYLAGAYVIIGAGFGLITGPVTNIALSGLPADQAAMAGALTSTSRQFGTAVTTNR</sequence>
<keyword evidence="4 6" id="KW-1133">Transmembrane helix</keyword>
<dbReference type="PROSITE" id="PS50850">
    <property type="entry name" value="MFS"/>
    <property type="match status" value="1"/>
</dbReference>
<evidence type="ECO:0000256" key="1">
    <source>
        <dbReference type="ARBA" id="ARBA00004651"/>
    </source>
</evidence>
<evidence type="ECO:0000256" key="3">
    <source>
        <dbReference type="ARBA" id="ARBA00022692"/>
    </source>
</evidence>
<feature type="transmembrane region" description="Helical" evidence="6">
    <location>
        <begin position="23"/>
        <end position="40"/>
    </location>
</feature>
<dbReference type="PANTHER" id="PTHR42718:SF9">
    <property type="entry name" value="MAJOR FACILITATOR SUPERFAMILY MULTIDRUG TRANSPORTER MFSC"/>
    <property type="match status" value="1"/>
</dbReference>
<gene>
    <name evidence="8" type="ORF">ACFQZM_08725</name>
</gene>
<keyword evidence="3 6" id="KW-0812">Transmembrane</keyword>
<protein>
    <submittedName>
        <fullName evidence="8">MFS transporter</fullName>
    </submittedName>
</protein>
<dbReference type="RefSeq" id="WP_131756569.1">
    <property type="nucleotide sequence ID" value="NZ_CAACUY010000018.1"/>
</dbReference>
<name>A0ABW2XIN3_9ACTN</name>
<dbReference type="Proteomes" id="UP001597063">
    <property type="component" value="Unassembled WGS sequence"/>
</dbReference>
<dbReference type="Pfam" id="PF07690">
    <property type="entry name" value="MFS_1"/>
    <property type="match status" value="1"/>
</dbReference>
<evidence type="ECO:0000313" key="8">
    <source>
        <dbReference type="EMBL" id="MFD0684577.1"/>
    </source>
</evidence>
<organism evidence="8 9">
    <name type="scientific">Actinomadura fibrosa</name>
    <dbReference type="NCBI Taxonomy" id="111802"/>
    <lineage>
        <taxon>Bacteria</taxon>
        <taxon>Bacillati</taxon>
        <taxon>Actinomycetota</taxon>
        <taxon>Actinomycetes</taxon>
        <taxon>Streptosporangiales</taxon>
        <taxon>Thermomonosporaceae</taxon>
        <taxon>Actinomadura</taxon>
    </lineage>
</organism>
<dbReference type="SUPFAM" id="SSF103473">
    <property type="entry name" value="MFS general substrate transporter"/>
    <property type="match status" value="1"/>
</dbReference>
<feature type="transmembrane region" description="Helical" evidence="6">
    <location>
        <begin position="47"/>
        <end position="65"/>
    </location>
</feature>
<dbReference type="Gene3D" id="1.20.1250.20">
    <property type="entry name" value="MFS general substrate transporter like domains"/>
    <property type="match status" value="1"/>
</dbReference>
<evidence type="ECO:0000256" key="2">
    <source>
        <dbReference type="ARBA" id="ARBA00022448"/>
    </source>
</evidence>
<accession>A0ABW2XIN3</accession>
<evidence type="ECO:0000256" key="4">
    <source>
        <dbReference type="ARBA" id="ARBA00022989"/>
    </source>
</evidence>
<keyword evidence="5 6" id="KW-0472">Membrane</keyword>
<comment type="subcellular location">
    <subcellularLocation>
        <location evidence="1">Cell membrane</location>
        <topology evidence="1">Multi-pass membrane protein</topology>
    </subcellularLocation>
</comment>
<evidence type="ECO:0000256" key="6">
    <source>
        <dbReference type="SAM" id="Phobius"/>
    </source>
</evidence>
<comment type="caution">
    <text evidence="8">The sequence shown here is derived from an EMBL/GenBank/DDBJ whole genome shotgun (WGS) entry which is preliminary data.</text>
</comment>
<dbReference type="InterPro" id="IPR036259">
    <property type="entry name" value="MFS_trans_sf"/>
</dbReference>
<evidence type="ECO:0000256" key="5">
    <source>
        <dbReference type="ARBA" id="ARBA00023136"/>
    </source>
</evidence>
<dbReference type="InterPro" id="IPR020846">
    <property type="entry name" value="MFS_dom"/>
</dbReference>
<feature type="domain" description="Major facilitator superfamily (MFS) profile" evidence="7">
    <location>
        <begin position="1"/>
        <end position="103"/>
    </location>
</feature>
<evidence type="ECO:0000313" key="9">
    <source>
        <dbReference type="Proteomes" id="UP001597063"/>
    </source>
</evidence>
<proteinExistence type="predicted"/>